<evidence type="ECO:0000256" key="7">
    <source>
        <dbReference type="ARBA" id="ARBA00023015"/>
    </source>
</evidence>
<gene>
    <name evidence="13" type="ORF">HHI36_021207</name>
</gene>
<feature type="domain" description="C2H2-type" evidence="12">
    <location>
        <begin position="272"/>
        <end position="295"/>
    </location>
</feature>
<protein>
    <recommendedName>
        <fullName evidence="12">C2H2-type domain-containing protein</fullName>
    </recommendedName>
</protein>
<evidence type="ECO:0000313" key="13">
    <source>
        <dbReference type="EMBL" id="KAL3270679.1"/>
    </source>
</evidence>
<evidence type="ECO:0000256" key="4">
    <source>
        <dbReference type="ARBA" id="ARBA00022737"/>
    </source>
</evidence>
<comment type="similarity">
    <text evidence="2">Belongs to the krueppel C2H2-type zinc-finger protein family.</text>
</comment>
<dbReference type="Gene3D" id="3.30.160.60">
    <property type="entry name" value="Classic Zinc Finger"/>
    <property type="match status" value="8"/>
</dbReference>
<dbReference type="GO" id="GO:0003677">
    <property type="term" value="F:DNA binding"/>
    <property type="evidence" value="ECO:0007669"/>
    <property type="project" value="UniProtKB-KW"/>
</dbReference>
<accession>A0ABD2MX17</accession>
<feature type="domain" description="C2H2-type" evidence="12">
    <location>
        <begin position="309"/>
        <end position="336"/>
    </location>
</feature>
<dbReference type="FunFam" id="3.30.160.60:FF:000322">
    <property type="entry name" value="GDNF-inducible zinc finger protein 1"/>
    <property type="match status" value="1"/>
</dbReference>
<comment type="caution">
    <text evidence="13">The sequence shown here is derived from an EMBL/GenBank/DDBJ whole genome shotgun (WGS) entry which is preliminary data.</text>
</comment>
<feature type="domain" description="C2H2-type" evidence="12">
    <location>
        <begin position="244"/>
        <end position="271"/>
    </location>
</feature>
<dbReference type="SUPFAM" id="SSF57667">
    <property type="entry name" value="beta-beta-alpha zinc fingers"/>
    <property type="match status" value="5"/>
</dbReference>
<dbReference type="PANTHER" id="PTHR24379:SF121">
    <property type="entry name" value="C2H2-TYPE DOMAIN-CONTAINING PROTEIN"/>
    <property type="match status" value="1"/>
</dbReference>
<evidence type="ECO:0000256" key="8">
    <source>
        <dbReference type="ARBA" id="ARBA00023125"/>
    </source>
</evidence>
<keyword evidence="3" id="KW-0479">Metal-binding</keyword>
<dbReference type="EMBL" id="JABFTP020000042">
    <property type="protein sequence ID" value="KAL3270679.1"/>
    <property type="molecule type" value="Genomic_DNA"/>
</dbReference>
<keyword evidence="14" id="KW-1185">Reference proteome</keyword>
<dbReference type="PANTHER" id="PTHR24379">
    <property type="entry name" value="KRAB AND ZINC FINGER DOMAIN-CONTAINING"/>
    <property type="match status" value="1"/>
</dbReference>
<keyword evidence="7" id="KW-0805">Transcription regulation</keyword>
<proteinExistence type="inferred from homology"/>
<name>A0ABD2MX17_9CUCU</name>
<evidence type="ECO:0000256" key="10">
    <source>
        <dbReference type="ARBA" id="ARBA00023242"/>
    </source>
</evidence>
<evidence type="ECO:0000256" key="3">
    <source>
        <dbReference type="ARBA" id="ARBA00022723"/>
    </source>
</evidence>
<keyword evidence="4" id="KW-0677">Repeat</keyword>
<dbReference type="GO" id="GO:0008270">
    <property type="term" value="F:zinc ion binding"/>
    <property type="evidence" value="ECO:0007669"/>
    <property type="project" value="UniProtKB-KW"/>
</dbReference>
<evidence type="ECO:0000256" key="2">
    <source>
        <dbReference type="ARBA" id="ARBA00006991"/>
    </source>
</evidence>
<sequence>MKKHLETCDGEIFLKNSNSENEIRCFKCNEVFGSENIKFEHVLNKHNIDLNVELTCTVCYKQFSNSSDFQIHSEVQHAEENNVIVKKRKKHSGRSYSCEICTKVFGFVKEVVEHCVKEHGMNPKLVKPYLCDKCDTRFTTSANMIQHKQYHEGNRSHICSFCGKSYITKSDLNVHEYTHLNKRNYKCEICERAFNTNKNLRSHILVVHTNSSLWKYHCNICEKRFPLKSGYDQHIRRHNGDKQFQCLICKKAFISGTELRRHMTFHSNVRAFKCSHCDKEYKNRGVYEVHLKKVHGIGNAKIPVRVKKFACHVCPSTFYDKQKLSRHLCTHTGIKPYPCTLCEKRFTDKSYLKHHLKVTHNVVEIPPDEIDM</sequence>
<dbReference type="InterPro" id="IPR036236">
    <property type="entry name" value="Znf_C2H2_sf"/>
</dbReference>
<dbReference type="PROSITE" id="PS00028">
    <property type="entry name" value="ZINC_FINGER_C2H2_1"/>
    <property type="match status" value="10"/>
</dbReference>
<feature type="domain" description="C2H2-type" evidence="12">
    <location>
        <begin position="157"/>
        <end position="184"/>
    </location>
</feature>
<dbReference type="PROSITE" id="PS50157">
    <property type="entry name" value="ZINC_FINGER_C2H2_2"/>
    <property type="match status" value="9"/>
</dbReference>
<dbReference type="InterPro" id="IPR013087">
    <property type="entry name" value="Znf_C2H2_type"/>
</dbReference>
<dbReference type="FunFam" id="3.30.160.60:FF:000145">
    <property type="entry name" value="Zinc finger protein 574"/>
    <property type="match status" value="1"/>
</dbReference>
<dbReference type="Proteomes" id="UP001516400">
    <property type="component" value="Unassembled WGS sequence"/>
</dbReference>
<evidence type="ECO:0000256" key="5">
    <source>
        <dbReference type="ARBA" id="ARBA00022771"/>
    </source>
</evidence>
<comment type="subcellular location">
    <subcellularLocation>
        <location evidence="1">Nucleus</location>
    </subcellularLocation>
</comment>
<keyword evidence="5 11" id="KW-0863">Zinc-finger</keyword>
<dbReference type="AlphaFoldDB" id="A0ABD2MX17"/>
<keyword evidence="9" id="KW-0804">Transcription</keyword>
<feature type="domain" description="C2H2-type" evidence="12">
    <location>
        <begin position="54"/>
        <end position="82"/>
    </location>
</feature>
<evidence type="ECO:0000256" key="11">
    <source>
        <dbReference type="PROSITE-ProRule" id="PRU00042"/>
    </source>
</evidence>
<evidence type="ECO:0000256" key="1">
    <source>
        <dbReference type="ARBA" id="ARBA00004123"/>
    </source>
</evidence>
<keyword evidence="8" id="KW-0238">DNA-binding</keyword>
<dbReference type="SMART" id="SM00355">
    <property type="entry name" value="ZnF_C2H2"/>
    <property type="match status" value="11"/>
</dbReference>
<feature type="domain" description="C2H2-type" evidence="12">
    <location>
        <begin position="129"/>
        <end position="156"/>
    </location>
</feature>
<feature type="domain" description="C2H2-type" evidence="12">
    <location>
        <begin position="216"/>
        <end position="243"/>
    </location>
</feature>
<dbReference type="GO" id="GO:0005634">
    <property type="term" value="C:nucleus"/>
    <property type="evidence" value="ECO:0007669"/>
    <property type="project" value="UniProtKB-SubCell"/>
</dbReference>
<evidence type="ECO:0000313" key="14">
    <source>
        <dbReference type="Proteomes" id="UP001516400"/>
    </source>
</evidence>
<evidence type="ECO:0000259" key="12">
    <source>
        <dbReference type="PROSITE" id="PS50157"/>
    </source>
</evidence>
<feature type="domain" description="C2H2-type" evidence="12">
    <location>
        <begin position="185"/>
        <end position="213"/>
    </location>
</feature>
<dbReference type="FunFam" id="3.30.160.60:FF:000382">
    <property type="entry name" value="zinc finger protein 35 isoform X4"/>
    <property type="match status" value="1"/>
</dbReference>
<organism evidence="13 14">
    <name type="scientific">Cryptolaemus montrouzieri</name>
    <dbReference type="NCBI Taxonomy" id="559131"/>
    <lineage>
        <taxon>Eukaryota</taxon>
        <taxon>Metazoa</taxon>
        <taxon>Ecdysozoa</taxon>
        <taxon>Arthropoda</taxon>
        <taxon>Hexapoda</taxon>
        <taxon>Insecta</taxon>
        <taxon>Pterygota</taxon>
        <taxon>Neoptera</taxon>
        <taxon>Endopterygota</taxon>
        <taxon>Coleoptera</taxon>
        <taxon>Polyphaga</taxon>
        <taxon>Cucujiformia</taxon>
        <taxon>Coccinelloidea</taxon>
        <taxon>Coccinellidae</taxon>
        <taxon>Scymninae</taxon>
        <taxon>Scymnini</taxon>
        <taxon>Cryptolaemus</taxon>
    </lineage>
</organism>
<evidence type="ECO:0000256" key="9">
    <source>
        <dbReference type="ARBA" id="ARBA00023163"/>
    </source>
</evidence>
<evidence type="ECO:0000256" key="6">
    <source>
        <dbReference type="ARBA" id="ARBA00022833"/>
    </source>
</evidence>
<reference evidence="13 14" key="1">
    <citation type="journal article" date="2021" name="BMC Biol.">
        <title>Horizontally acquired antibacterial genes associated with adaptive radiation of ladybird beetles.</title>
        <authorList>
            <person name="Li H.S."/>
            <person name="Tang X.F."/>
            <person name="Huang Y.H."/>
            <person name="Xu Z.Y."/>
            <person name="Chen M.L."/>
            <person name="Du X.Y."/>
            <person name="Qiu B.Y."/>
            <person name="Chen P.T."/>
            <person name="Zhang W."/>
            <person name="Slipinski A."/>
            <person name="Escalona H.E."/>
            <person name="Waterhouse R.M."/>
            <person name="Zwick A."/>
            <person name="Pang H."/>
        </authorList>
    </citation>
    <scope>NUCLEOTIDE SEQUENCE [LARGE SCALE GENOMIC DNA]</scope>
    <source>
        <strain evidence="13">SYSU2018</strain>
    </source>
</reference>
<feature type="domain" description="C2H2-type" evidence="12">
    <location>
        <begin position="337"/>
        <end position="360"/>
    </location>
</feature>
<keyword evidence="6" id="KW-0862">Zinc</keyword>
<dbReference type="Pfam" id="PF00096">
    <property type="entry name" value="zf-C2H2"/>
    <property type="match status" value="8"/>
</dbReference>
<keyword evidence="10" id="KW-0539">Nucleus</keyword>